<dbReference type="InterPro" id="IPR049254">
    <property type="entry name" value="Phage_tail_terminator"/>
</dbReference>
<dbReference type="EMBL" id="AP024169">
    <property type="protein sequence ID" value="BCN32072.1"/>
    <property type="molecule type" value="Genomic_DNA"/>
</dbReference>
<proteinExistence type="predicted"/>
<evidence type="ECO:0000313" key="2">
    <source>
        <dbReference type="Proteomes" id="UP000595897"/>
    </source>
</evidence>
<dbReference type="KEGG" id="ahb:bsdtb5_33670"/>
<keyword evidence="2" id="KW-1185">Reference proteome</keyword>
<sequence>MTTIQNIYESLTTKLTEKYPTYGIYGQEIKDTYGKPSFVVSIYPKTISMENYNYKKYTYAISITYLQNEFNFMDNMQKIEELQQIFGMNLTVSDRILTVADYHFAYSGSNSNMLTLTFDLEFKQANEIVDEHKTMSVLNFNQNIK</sequence>
<accession>A0A7R7EP60</accession>
<evidence type="ECO:0000313" key="1">
    <source>
        <dbReference type="EMBL" id="BCN32072.1"/>
    </source>
</evidence>
<name>A0A7R7EP60_9FIRM</name>
<dbReference type="Pfam" id="PF20765">
    <property type="entry name" value="Phage_tail_terminator_8"/>
    <property type="match status" value="1"/>
</dbReference>
<gene>
    <name evidence="1" type="ORF">bsdtb5_33670</name>
</gene>
<dbReference type="Proteomes" id="UP000595897">
    <property type="component" value="Chromosome"/>
</dbReference>
<organism evidence="1 2">
    <name type="scientific">Anaeromicropila herbilytica</name>
    <dbReference type="NCBI Taxonomy" id="2785025"/>
    <lineage>
        <taxon>Bacteria</taxon>
        <taxon>Bacillati</taxon>
        <taxon>Bacillota</taxon>
        <taxon>Clostridia</taxon>
        <taxon>Lachnospirales</taxon>
        <taxon>Lachnospiraceae</taxon>
        <taxon>Anaeromicropila</taxon>
    </lineage>
</organism>
<protein>
    <recommendedName>
        <fullName evidence="3">Phage protein</fullName>
    </recommendedName>
</protein>
<dbReference type="RefSeq" id="WP_271713153.1">
    <property type="nucleotide sequence ID" value="NZ_AP024169.1"/>
</dbReference>
<evidence type="ECO:0008006" key="3">
    <source>
        <dbReference type="Google" id="ProtNLM"/>
    </source>
</evidence>
<reference evidence="1 2" key="1">
    <citation type="submission" date="2020-11" db="EMBL/GenBank/DDBJ databases">
        <title>Draft genome sequencing of a Lachnospiraceae strain isolated from anoxic soil subjected to BSD treatment.</title>
        <authorList>
            <person name="Uek A."/>
            <person name="Tonouchi A."/>
        </authorList>
    </citation>
    <scope>NUCLEOTIDE SEQUENCE [LARGE SCALE GENOMIC DNA]</scope>
    <source>
        <strain evidence="1 2">TB5</strain>
    </source>
</reference>
<dbReference type="AlphaFoldDB" id="A0A7R7EP60"/>